<dbReference type="CDD" id="cd09872">
    <property type="entry name" value="PIN_Sll0205-like"/>
    <property type="match status" value="1"/>
</dbReference>
<proteinExistence type="inferred from homology"/>
<dbReference type="InterPro" id="IPR002716">
    <property type="entry name" value="PIN_dom"/>
</dbReference>
<dbReference type="EMBL" id="JBBLZC010000018">
    <property type="protein sequence ID" value="MEK0084802.1"/>
    <property type="molecule type" value="Genomic_DNA"/>
</dbReference>
<sequence>MILIDTHALIWLDRGDSSLGRKARTAAADALTNSRLRVSAIGYREVALFVAQGNLRVRLPVERWRTDPMQNGIRERMIDGALAIAAIQPDGLHKDPADRLIVATALSLDATLLTADEHILAWPGPPRRLDARL</sequence>
<dbReference type="EC" id="3.1.-.-" evidence="5"/>
<comment type="caution">
    <text evidence="7">The sequence shown here is derived from an EMBL/GenBank/DDBJ whole genome shotgun (WGS) entry which is preliminary data.</text>
</comment>
<evidence type="ECO:0000313" key="7">
    <source>
        <dbReference type="EMBL" id="MEK0084802.1"/>
    </source>
</evidence>
<evidence type="ECO:0000256" key="1">
    <source>
        <dbReference type="ARBA" id="ARBA00022649"/>
    </source>
</evidence>
<comment type="cofactor">
    <cofactor evidence="5">
        <name>Mg(2+)</name>
        <dbReference type="ChEBI" id="CHEBI:18420"/>
    </cofactor>
</comment>
<dbReference type="Proteomes" id="UP001375743">
    <property type="component" value="Unassembled WGS sequence"/>
</dbReference>
<feature type="binding site" evidence="5">
    <location>
        <position position="98"/>
    </location>
    <ligand>
        <name>Mg(2+)</name>
        <dbReference type="ChEBI" id="CHEBI:18420"/>
    </ligand>
</feature>
<keyword evidence="8" id="KW-1185">Reference proteome</keyword>
<dbReference type="HAMAP" id="MF_00265">
    <property type="entry name" value="VapC_Nob1"/>
    <property type="match status" value="1"/>
</dbReference>
<evidence type="ECO:0000256" key="5">
    <source>
        <dbReference type="HAMAP-Rule" id="MF_00265"/>
    </source>
</evidence>
<evidence type="ECO:0000313" key="8">
    <source>
        <dbReference type="Proteomes" id="UP001375743"/>
    </source>
</evidence>
<keyword evidence="1 5" id="KW-1277">Toxin-antitoxin system</keyword>
<evidence type="ECO:0000256" key="3">
    <source>
        <dbReference type="ARBA" id="ARBA00022723"/>
    </source>
</evidence>
<evidence type="ECO:0000256" key="4">
    <source>
        <dbReference type="ARBA" id="ARBA00022801"/>
    </source>
</evidence>
<keyword evidence="5" id="KW-0460">Magnesium</keyword>
<keyword evidence="3 5" id="KW-0479">Metal-binding</keyword>
<name>A0ABU8XUC9_9PROT</name>
<organism evidence="7 8">
    <name type="scientific">Benzoatithermus flavus</name>
    <dbReference type="NCBI Taxonomy" id="3108223"/>
    <lineage>
        <taxon>Bacteria</taxon>
        <taxon>Pseudomonadati</taxon>
        <taxon>Pseudomonadota</taxon>
        <taxon>Alphaproteobacteria</taxon>
        <taxon>Geminicoccales</taxon>
        <taxon>Geminicoccaceae</taxon>
        <taxon>Benzoatithermus</taxon>
    </lineage>
</organism>
<keyword evidence="2 5" id="KW-0540">Nuclease</keyword>
<dbReference type="InterPro" id="IPR022907">
    <property type="entry name" value="VapC_family"/>
</dbReference>
<dbReference type="Pfam" id="PF01850">
    <property type="entry name" value="PIN"/>
    <property type="match status" value="1"/>
</dbReference>
<gene>
    <name evidence="5" type="primary">vapC</name>
    <name evidence="7" type="ORF">U1T56_16740</name>
</gene>
<dbReference type="SUPFAM" id="SSF88723">
    <property type="entry name" value="PIN domain-like"/>
    <property type="match status" value="1"/>
</dbReference>
<dbReference type="PANTHER" id="PTHR36173:SF1">
    <property type="entry name" value="RIBONUCLEASE VAPC22"/>
    <property type="match status" value="1"/>
</dbReference>
<feature type="domain" description="PIN" evidence="6">
    <location>
        <begin position="2"/>
        <end position="119"/>
    </location>
</feature>
<reference evidence="7 8" key="1">
    <citation type="submission" date="2024-01" db="EMBL/GenBank/DDBJ databases">
        <title>Multi-omics insights into the function and evolution of sodium benzoate biodegradation pathways in Benzoatithermus flavus gen. nov., sp. nov. from hot spring.</title>
        <authorList>
            <person name="Hu C.-J."/>
            <person name="Li W.-J."/>
        </authorList>
    </citation>
    <scope>NUCLEOTIDE SEQUENCE [LARGE SCALE GENOMIC DNA]</scope>
    <source>
        <strain evidence="7 8">SYSU G07066</strain>
    </source>
</reference>
<dbReference type="Gene3D" id="3.40.50.1010">
    <property type="entry name" value="5'-nuclease"/>
    <property type="match status" value="1"/>
</dbReference>
<evidence type="ECO:0000259" key="6">
    <source>
        <dbReference type="Pfam" id="PF01850"/>
    </source>
</evidence>
<feature type="binding site" evidence="5">
    <location>
        <position position="5"/>
    </location>
    <ligand>
        <name>Mg(2+)</name>
        <dbReference type="ChEBI" id="CHEBI:18420"/>
    </ligand>
</feature>
<dbReference type="InterPro" id="IPR052919">
    <property type="entry name" value="TA_system_RNase"/>
</dbReference>
<dbReference type="RefSeq" id="WP_418160654.1">
    <property type="nucleotide sequence ID" value="NZ_JBBLZC010000018.1"/>
</dbReference>
<comment type="function">
    <text evidence="5">Toxic component of a toxin-antitoxin (TA) system. An RNase.</text>
</comment>
<dbReference type="InterPro" id="IPR029060">
    <property type="entry name" value="PIN-like_dom_sf"/>
</dbReference>
<comment type="similarity">
    <text evidence="5">Belongs to the PINc/VapC protein family.</text>
</comment>
<protein>
    <recommendedName>
        <fullName evidence="5">Ribonuclease VapC</fullName>
        <shortName evidence="5">RNase VapC</shortName>
        <ecNumber evidence="5">3.1.-.-</ecNumber>
    </recommendedName>
    <alternativeName>
        <fullName evidence="5">Toxin VapC</fullName>
    </alternativeName>
</protein>
<keyword evidence="4 5" id="KW-0378">Hydrolase</keyword>
<dbReference type="PANTHER" id="PTHR36173">
    <property type="entry name" value="RIBONUCLEASE VAPC16-RELATED"/>
    <property type="match status" value="1"/>
</dbReference>
<accession>A0ABU8XUC9</accession>
<dbReference type="InterPro" id="IPR041705">
    <property type="entry name" value="PIN_Sll0205"/>
</dbReference>
<evidence type="ECO:0000256" key="2">
    <source>
        <dbReference type="ARBA" id="ARBA00022722"/>
    </source>
</evidence>
<keyword evidence="5" id="KW-0800">Toxin</keyword>